<keyword evidence="3" id="KW-1185">Reference proteome</keyword>
<feature type="transmembrane region" description="Helical" evidence="1">
    <location>
        <begin position="347"/>
        <end position="367"/>
    </location>
</feature>
<feature type="transmembrane region" description="Helical" evidence="1">
    <location>
        <begin position="152"/>
        <end position="180"/>
    </location>
</feature>
<proteinExistence type="predicted"/>
<dbReference type="SUPFAM" id="SSF52833">
    <property type="entry name" value="Thioredoxin-like"/>
    <property type="match status" value="1"/>
</dbReference>
<feature type="transmembrane region" description="Helical" evidence="1">
    <location>
        <begin position="241"/>
        <end position="267"/>
    </location>
</feature>
<protein>
    <submittedName>
        <fullName evidence="2">Thioredoxin</fullName>
    </submittedName>
</protein>
<dbReference type="CDD" id="cd01659">
    <property type="entry name" value="TRX_superfamily"/>
    <property type="match status" value="1"/>
</dbReference>
<gene>
    <name evidence="2" type="ORF">HUK65_07200</name>
</gene>
<dbReference type="AlphaFoldDB" id="A0A7Z0HYT6"/>
<comment type="caution">
    <text evidence="2">The sequence shown here is derived from an EMBL/GenBank/DDBJ whole genome shotgun (WGS) entry which is preliminary data.</text>
</comment>
<dbReference type="Proteomes" id="UP000529417">
    <property type="component" value="Unassembled WGS sequence"/>
</dbReference>
<feature type="transmembrane region" description="Helical" evidence="1">
    <location>
        <begin position="287"/>
        <end position="309"/>
    </location>
</feature>
<keyword evidence="1" id="KW-0812">Transmembrane</keyword>
<evidence type="ECO:0000313" key="2">
    <source>
        <dbReference type="EMBL" id="NYS24777.1"/>
    </source>
</evidence>
<keyword evidence="1" id="KW-1133">Transmembrane helix</keyword>
<organism evidence="2 3">
    <name type="scientific">Rhabdonatronobacter sediminivivens</name>
    <dbReference type="NCBI Taxonomy" id="2743469"/>
    <lineage>
        <taxon>Bacteria</taxon>
        <taxon>Pseudomonadati</taxon>
        <taxon>Pseudomonadota</taxon>
        <taxon>Alphaproteobacteria</taxon>
        <taxon>Rhodobacterales</taxon>
        <taxon>Paracoccaceae</taxon>
        <taxon>Rhabdonatronobacter</taxon>
    </lineage>
</organism>
<dbReference type="EMBL" id="JACBXS010000011">
    <property type="protein sequence ID" value="NYS24777.1"/>
    <property type="molecule type" value="Genomic_DNA"/>
</dbReference>
<dbReference type="InterPro" id="IPR036249">
    <property type="entry name" value="Thioredoxin-like_sf"/>
</dbReference>
<feature type="transmembrane region" description="Helical" evidence="1">
    <location>
        <begin position="115"/>
        <end position="140"/>
    </location>
</feature>
<feature type="transmembrane region" description="Helical" evidence="1">
    <location>
        <begin position="186"/>
        <end position="203"/>
    </location>
</feature>
<reference evidence="2 3" key="1">
    <citation type="journal article" date="2000" name="Arch. Microbiol.">
        <title>Rhodobaca bogoriensis gen. nov. and sp. nov., an alkaliphilic purple nonsulfur bacterium from African Rift Valley soda lakes.</title>
        <authorList>
            <person name="Milford A.D."/>
            <person name="Achenbach L.A."/>
            <person name="Jung D.O."/>
            <person name="Madigan M.T."/>
        </authorList>
    </citation>
    <scope>NUCLEOTIDE SEQUENCE [LARGE SCALE GENOMIC DNA]</scope>
    <source>
        <strain evidence="2 3">2376</strain>
    </source>
</reference>
<feature type="transmembrane region" description="Helical" evidence="1">
    <location>
        <begin position="321"/>
        <end position="341"/>
    </location>
</feature>
<name>A0A7Z0HYT6_9RHOB</name>
<sequence>MHVFWSLTCPVCIRQKPWIDGLEERFPGLRVELMELSGSDRYHTRFDTMAAERGIRAEFVPTLMLGKRAWVGDTPRLRAEIEAAVEAALSGTETATDSALRLPVLGPVDPSAAPLAGVTVLIAFVDGFNPCSLWVLTLLLGMVIASGSRRRVAVVGVSFLLTTALIYGAFIAGLFSVMAWAFALPWVRWAVALFALGFGLVSIKDYLWYGRGISFSIPEGQKPGIYARIRRLRQEDLGTPALMAATVAMAAGIALVELPCTAGFPVVWSGILAERGVTTGAGFWGLLALYVLIYLGVELMIFALAITGMSLGRMGERHGRALKLIGGVVMVALAGALALRPELMEDLGASMMLFGAALGIAALVLLGEARRRA</sequence>
<keyword evidence="1" id="KW-0472">Membrane</keyword>
<evidence type="ECO:0000313" key="3">
    <source>
        <dbReference type="Proteomes" id="UP000529417"/>
    </source>
</evidence>
<evidence type="ECO:0000256" key="1">
    <source>
        <dbReference type="SAM" id="Phobius"/>
    </source>
</evidence>
<accession>A0A7Z0HYT6</accession>